<name>A0A9P4HEC9_9PLEO</name>
<comment type="caution">
    <text evidence="2">The sequence shown here is derived from an EMBL/GenBank/DDBJ whole genome shotgun (WGS) entry which is preliminary data.</text>
</comment>
<feature type="domain" description="Heterokaryon incompatibility" evidence="1">
    <location>
        <begin position="238"/>
        <end position="348"/>
    </location>
</feature>
<dbReference type="InterPro" id="IPR010730">
    <property type="entry name" value="HET"/>
</dbReference>
<keyword evidence="3" id="KW-1185">Reference proteome</keyword>
<protein>
    <submittedName>
        <fullName evidence="2">HET-domain-containing protein</fullName>
    </submittedName>
</protein>
<gene>
    <name evidence="2" type="ORF">EK21DRAFT_109438</name>
</gene>
<accession>A0A9P4HEC9</accession>
<dbReference type="AlphaFoldDB" id="A0A9P4HEC9"/>
<dbReference type="Pfam" id="PF06985">
    <property type="entry name" value="HET"/>
    <property type="match status" value="1"/>
</dbReference>
<evidence type="ECO:0000313" key="2">
    <source>
        <dbReference type="EMBL" id="KAF2032983.1"/>
    </source>
</evidence>
<organism evidence="2 3">
    <name type="scientific">Setomelanomma holmii</name>
    <dbReference type="NCBI Taxonomy" id="210430"/>
    <lineage>
        <taxon>Eukaryota</taxon>
        <taxon>Fungi</taxon>
        <taxon>Dikarya</taxon>
        <taxon>Ascomycota</taxon>
        <taxon>Pezizomycotina</taxon>
        <taxon>Dothideomycetes</taxon>
        <taxon>Pleosporomycetidae</taxon>
        <taxon>Pleosporales</taxon>
        <taxon>Pleosporineae</taxon>
        <taxon>Phaeosphaeriaceae</taxon>
        <taxon>Setomelanomma</taxon>
    </lineage>
</organism>
<reference evidence="2" key="1">
    <citation type="journal article" date="2020" name="Stud. Mycol.">
        <title>101 Dothideomycetes genomes: a test case for predicting lifestyles and emergence of pathogens.</title>
        <authorList>
            <person name="Haridas S."/>
            <person name="Albert R."/>
            <person name="Binder M."/>
            <person name="Bloem J."/>
            <person name="Labutti K."/>
            <person name="Salamov A."/>
            <person name="Andreopoulos B."/>
            <person name="Baker S."/>
            <person name="Barry K."/>
            <person name="Bills G."/>
            <person name="Bluhm B."/>
            <person name="Cannon C."/>
            <person name="Castanera R."/>
            <person name="Culley D."/>
            <person name="Daum C."/>
            <person name="Ezra D."/>
            <person name="Gonzalez J."/>
            <person name="Henrissat B."/>
            <person name="Kuo A."/>
            <person name="Liang C."/>
            <person name="Lipzen A."/>
            <person name="Lutzoni F."/>
            <person name="Magnuson J."/>
            <person name="Mondo S."/>
            <person name="Nolan M."/>
            <person name="Ohm R."/>
            <person name="Pangilinan J."/>
            <person name="Park H.-J."/>
            <person name="Ramirez L."/>
            <person name="Alfaro M."/>
            <person name="Sun H."/>
            <person name="Tritt A."/>
            <person name="Yoshinaga Y."/>
            <person name="Zwiers L.-H."/>
            <person name="Turgeon B."/>
            <person name="Goodwin S."/>
            <person name="Spatafora J."/>
            <person name="Crous P."/>
            <person name="Grigoriev I."/>
        </authorList>
    </citation>
    <scope>NUCLEOTIDE SEQUENCE</scope>
    <source>
        <strain evidence="2">CBS 110217</strain>
    </source>
</reference>
<evidence type="ECO:0000259" key="1">
    <source>
        <dbReference type="Pfam" id="PF06985"/>
    </source>
</evidence>
<dbReference type="Proteomes" id="UP000799777">
    <property type="component" value="Unassembled WGS sequence"/>
</dbReference>
<dbReference type="EMBL" id="ML978169">
    <property type="protein sequence ID" value="KAF2032983.1"/>
    <property type="molecule type" value="Genomic_DNA"/>
</dbReference>
<proteinExistence type="predicted"/>
<dbReference type="PANTHER" id="PTHR33112:SF10">
    <property type="entry name" value="TOL"/>
    <property type="match status" value="1"/>
</dbReference>
<dbReference type="PANTHER" id="PTHR33112">
    <property type="entry name" value="DOMAIN PROTEIN, PUTATIVE-RELATED"/>
    <property type="match status" value="1"/>
</dbReference>
<sequence>MSLCPACRKIGVTNLTRELGELPPWWGQARSKSTKPRGMVHLDDAQHLIASAATGCPFCQLIVSAVLQHNSAANISGCSIQTPEGQIERDVRQLEDTLAPQPIYLQTTYDPVKPSFPEHGTSRSWHIRGLKALVPVDHGLLVGRIRLFAAHDSPEGASCDIIGRPPLPSSDSPEAFYLIERWLSTCLAKHEACRESVSSTAIDESLPPILPTRVIHVGDSDDASTLRLLQTKGQRGHYVALSHCWGPPDHRPLMTTRSSLTDHLAGISWETLPQTYRDAISATGHLHFEYIWIDSLCIIQDSHDDWLSESQCMGDVYQHARLTIAASHAADSGQPCFFTRPPAPTVVELPHMGPDGQTESSMFASVLFSDYDSISPESGSLADRAWASASFHSTARNTRWKVIVEKYSTRQLTQRTDRLIALEGIRSEMVKKRANDEYCFGLWKNSMPDQLLWYCLKPAERSRCELDLPTWTWASTFDRVRFFDIKGAKNACDGFRFDETTKTLTFRSATRDISGLALLADLAEVAEDDVFADAPRDIVAADILYALQDDANQHIGWCALDEPELPNVDLFCLQLMSKTTKPKPASGVEMAYRNWVLLLREALPISKYSNALVWAGSSRPLRGSRTAAVRIFEFDDPSTTHVFKLRCPSGLLARLATIVDSRTTCSSTDFSRI</sequence>
<dbReference type="OrthoDB" id="5347061at2759"/>
<evidence type="ECO:0000313" key="3">
    <source>
        <dbReference type="Proteomes" id="UP000799777"/>
    </source>
</evidence>